<evidence type="ECO:0000256" key="2">
    <source>
        <dbReference type="ARBA" id="ARBA00023125"/>
    </source>
</evidence>
<dbReference type="PROSITE" id="PS50110">
    <property type="entry name" value="RESPONSE_REGULATORY"/>
    <property type="match status" value="1"/>
</dbReference>
<dbReference type="Proteomes" id="UP001596047">
    <property type="component" value="Unassembled WGS sequence"/>
</dbReference>
<dbReference type="SUPFAM" id="SSF52172">
    <property type="entry name" value="CheY-like"/>
    <property type="match status" value="1"/>
</dbReference>
<evidence type="ECO:0000259" key="6">
    <source>
        <dbReference type="PROSITE" id="PS50110"/>
    </source>
</evidence>
<evidence type="ECO:0000313" key="8">
    <source>
        <dbReference type="Proteomes" id="UP001596047"/>
    </source>
</evidence>
<dbReference type="PROSITE" id="PS01124">
    <property type="entry name" value="HTH_ARAC_FAMILY_2"/>
    <property type="match status" value="1"/>
</dbReference>
<keyword evidence="2" id="KW-0238">DNA-binding</keyword>
<dbReference type="Pfam" id="PF12833">
    <property type="entry name" value="HTH_18"/>
    <property type="match status" value="1"/>
</dbReference>
<dbReference type="Gene3D" id="3.40.50.2300">
    <property type="match status" value="1"/>
</dbReference>
<organism evidence="7 8">
    <name type="scientific">Paenibacillus solisilvae</name>
    <dbReference type="NCBI Taxonomy" id="2486751"/>
    <lineage>
        <taxon>Bacteria</taxon>
        <taxon>Bacillati</taxon>
        <taxon>Bacillota</taxon>
        <taxon>Bacilli</taxon>
        <taxon>Bacillales</taxon>
        <taxon>Paenibacillaceae</taxon>
        <taxon>Paenibacillus</taxon>
    </lineage>
</organism>
<dbReference type="InterPro" id="IPR011006">
    <property type="entry name" value="CheY-like_superfamily"/>
</dbReference>
<accession>A0ABW0W220</accession>
<feature type="domain" description="HTH araC/xylS-type" evidence="5">
    <location>
        <begin position="434"/>
        <end position="532"/>
    </location>
</feature>
<dbReference type="Gene3D" id="1.10.10.60">
    <property type="entry name" value="Homeodomain-like"/>
    <property type="match status" value="2"/>
</dbReference>
<dbReference type="RefSeq" id="WP_379189664.1">
    <property type="nucleotide sequence ID" value="NZ_JBHSOW010000068.1"/>
</dbReference>
<comment type="caution">
    <text evidence="7">The sequence shown here is derived from an EMBL/GenBank/DDBJ whole genome shotgun (WGS) entry which is preliminary data.</text>
</comment>
<reference evidence="8" key="1">
    <citation type="journal article" date="2019" name="Int. J. Syst. Evol. Microbiol.">
        <title>The Global Catalogue of Microorganisms (GCM) 10K type strain sequencing project: providing services to taxonomists for standard genome sequencing and annotation.</title>
        <authorList>
            <consortium name="The Broad Institute Genomics Platform"/>
            <consortium name="The Broad Institute Genome Sequencing Center for Infectious Disease"/>
            <person name="Wu L."/>
            <person name="Ma J."/>
        </authorList>
    </citation>
    <scope>NUCLEOTIDE SEQUENCE [LARGE SCALE GENOMIC DNA]</scope>
    <source>
        <strain evidence="8">CGMCC 1.3240</strain>
    </source>
</reference>
<dbReference type="Pfam" id="PF17853">
    <property type="entry name" value="GGDEF_2"/>
    <property type="match status" value="1"/>
</dbReference>
<dbReference type="SMART" id="SM00342">
    <property type="entry name" value="HTH_ARAC"/>
    <property type="match status" value="1"/>
</dbReference>
<keyword evidence="8" id="KW-1185">Reference proteome</keyword>
<dbReference type="InterPro" id="IPR018062">
    <property type="entry name" value="HTH_AraC-typ_CS"/>
</dbReference>
<evidence type="ECO:0000256" key="1">
    <source>
        <dbReference type="ARBA" id="ARBA00023015"/>
    </source>
</evidence>
<dbReference type="InterPro" id="IPR020449">
    <property type="entry name" value="Tscrpt_reg_AraC-type_HTH"/>
</dbReference>
<dbReference type="PRINTS" id="PR00032">
    <property type="entry name" value="HTHARAC"/>
</dbReference>
<gene>
    <name evidence="7" type="ORF">ACFPYJ_18540</name>
</gene>
<dbReference type="PANTHER" id="PTHR43280:SF28">
    <property type="entry name" value="HTH-TYPE TRANSCRIPTIONAL ACTIVATOR RHAS"/>
    <property type="match status" value="1"/>
</dbReference>
<evidence type="ECO:0000259" key="5">
    <source>
        <dbReference type="PROSITE" id="PS01124"/>
    </source>
</evidence>
<dbReference type="SMART" id="SM00448">
    <property type="entry name" value="REC"/>
    <property type="match status" value="1"/>
</dbReference>
<dbReference type="Pfam" id="PF00072">
    <property type="entry name" value="Response_reg"/>
    <property type="match status" value="1"/>
</dbReference>
<dbReference type="SUPFAM" id="SSF46689">
    <property type="entry name" value="Homeodomain-like"/>
    <property type="match status" value="2"/>
</dbReference>
<feature type="modified residue" description="4-aspartylphosphate" evidence="4">
    <location>
        <position position="55"/>
    </location>
</feature>
<dbReference type="PANTHER" id="PTHR43280">
    <property type="entry name" value="ARAC-FAMILY TRANSCRIPTIONAL REGULATOR"/>
    <property type="match status" value="1"/>
</dbReference>
<sequence length="534" mass="60945">MYRVIIVDDEAVIRQGIKKIIQRFAPAWEVVGEAEDGVSGLQQIFRLQPDLVILDFRMPSLNGLECCERIAAQSPRIHRLILTAYQDFQLAKQAIQHGVLGFLNKPLDRGELLDTLGKAAALVDREREELAQLSSLRQTIRQAAPLAQQLYYQHCLFGHDMNDLEQFIVDTGYRLPIDPDSDQVVVLAVSPDWIERDSFTAFDIELFMYALTKFVQEWYADQPQCFILQDHAGQIIVILSYPADRSEGATEQTAEQADKLRADIVACFKRTVTVGMSRIYPFADTPKAYQEASLSVTYRFVRGGDQVLSPAKLQVEQHLPVRLLEQMEVSLAFLMHGSEEAAYDALDQVTSSGHIGPAQLKRIIVHYMLRLAVQMKQMDLDINETSGKSLQMWLSELEGTATHASLISKIRIMIHELCQSILQERSMLDLRTVGKAKQYVRDYLSDGVSLQTVADHMGMNASYFSRWFKYSTNRNFVDFLKECRIEKAKELLKQGAYGLQEISTRIGYADVKHFYRVFKELTGYTPSEYKKHFM</sequence>
<dbReference type="InterPro" id="IPR041522">
    <property type="entry name" value="CdaR_GGDEF"/>
</dbReference>
<protein>
    <submittedName>
        <fullName evidence="7">Response regulator</fullName>
    </submittedName>
</protein>
<dbReference type="CDD" id="cd17536">
    <property type="entry name" value="REC_YesN-like"/>
    <property type="match status" value="1"/>
</dbReference>
<keyword evidence="4" id="KW-0597">Phosphoprotein</keyword>
<evidence type="ECO:0000313" key="7">
    <source>
        <dbReference type="EMBL" id="MFC5651069.1"/>
    </source>
</evidence>
<dbReference type="EMBL" id="JBHSOW010000068">
    <property type="protein sequence ID" value="MFC5651069.1"/>
    <property type="molecule type" value="Genomic_DNA"/>
</dbReference>
<feature type="domain" description="Response regulatory" evidence="6">
    <location>
        <begin position="3"/>
        <end position="120"/>
    </location>
</feature>
<evidence type="ECO:0000256" key="4">
    <source>
        <dbReference type="PROSITE-ProRule" id="PRU00169"/>
    </source>
</evidence>
<name>A0ABW0W220_9BACL</name>
<dbReference type="PROSITE" id="PS00041">
    <property type="entry name" value="HTH_ARAC_FAMILY_1"/>
    <property type="match status" value="1"/>
</dbReference>
<dbReference type="InterPro" id="IPR001789">
    <property type="entry name" value="Sig_transdc_resp-reg_receiver"/>
</dbReference>
<dbReference type="InterPro" id="IPR009057">
    <property type="entry name" value="Homeodomain-like_sf"/>
</dbReference>
<proteinExistence type="predicted"/>
<dbReference type="InterPro" id="IPR018060">
    <property type="entry name" value="HTH_AraC"/>
</dbReference>
<evidence type="ECO:0000256" key="3">
    <source>
        <dbReference type="ARBA" id="ARBA00023163"/>
    </source>
</evidence>
<keyword evidence="1" id="KW-0805">Transcription regulation</keyword>
<keyword evidence="3" id="KW-0804">Transcription</keyword>